<dbReference type="EMBL" id="JANAKD010001996">
    <property type="protein sequence ID" value="KAJ3475265.1"/>
    <property type="molecule type" value="Genomic_DNA"/>
</dbReference>
<sequence length="195" mass="21158">MSAPAADPPLDPGQNGGAEENRGRRLRFDRDTGAIVEGSSDDGTADLDSGFQFICIPCLHFNLEKITIKGPYRHFCDTCKQRYVATFAILEDVEEDTVTPINTEATLVSFQNSPALPRSRMPLRGRGLSLALAATATVILEVSFMASGMHRREYSQAAREGLTELLQTASASIDASINHTQGDIDAPERNECNPS</sequence>
<name>A0ACC1QHF8_9HYPO</name>
<keyword evidence="2" id="KW-1185">Reference proteome</keyword>
<reference evidence="1" key="1">
    <citation type="submission" date="2022-07" db="EMBL/GenBank/DDBJ databases">
        <title>Genome Sequence of Lecanicillium saksenae.</title>
        <authorList>
            <person name="Buettner E."/>
        </authorList>
    </citation>
    <scope>NUCLEOTIDE SEQUENCE</scope>
    <source>
        <strain evidence="1">VT-O1</strain>
    </source>
</reference>
<evidence type="ECO:0000313" key="2">
    <source>
        <dbReference type="Proteomes" id="UP001148737"/>
    </source>
</evidence>
<proteinExistence type="predicted"/>
<comment type="caution">
    <text evidence="1">The sequence shown here is derived from an EMBL/GenBank/DDBJ whole genome shotgun (WGS) entry which is preliminary data.</text>
</comment>
<dbReference type="Proteomes" id="UP001148737">
    <property type="component" value="Unassembled WGS sequence"/>
</dbReference>
<evidence type="ECO:0000313" key="1">
    <source>
        <dbReference type="EMBL" id="KAJ3475265.1"/>
    </source>
</evidence>
<accession>A0ACC1QHF8</accession>
<gene>
    <name evidence="1" type="ORF">NLG97_g9521</name>
</gene>
<protein>
    <submittedName>
        <fullName evidence="1">Uncharacterized protein</fullName>
    </submittedName>
</protein>
<organism evidence="1 2">
    <name type="scientific">Lecanicillium saksenae</name>
    <dbReference type="NCBI Taxonomy" id="468837"/>
    <lineage>
        <taxon>Eukaryota</taxon>
        <taxon>Fungi</taxon>
        <taxon>Dikarya</taxon>
        <taxon>Ascomycota</taxon>
        <taxon>Pezizomycotina</taxon>
        <taxon>Sordariomycetes</taxon>
        <taxon>Hypocreomycetidae</taxon>
        <taxon>Hypocreales</taxon>
        <taxon>Cordycipitaceae</taxon>
        <taxon>Lecanicillium</taxon>
    </lineage>
</organism>